<dbReference type="Pfam" id="PF25053">
    <property type="entry name" value="DUF7791"/>
    <property type="match status" value="1"/>
</dbReference>
<name>A0AA39WEI2_9PEZI</name>
<protein>
    <recommendedName>
        <fullName evidence="8">NACHT domain-containing protein</fullName>
    </recommendedName>
</protein>
<dbReference type="SUPFAM" id="SSF52540">
    <property type="entry name" value="P-loop containing nucleoside triphosphate hydrolases"/>
    <property type="match status" value="1"/>
</dbReference>
<dbReference type="EMBL" id="JAULSU010000006">
    <property type="protein sequence ID" value="KAK0613922.1"/>
    <property type="molecule type" value="Genomic_DNA"/>
</dbReference>
<evidence type="ECO:0000256" key="3">
    <source>
        <dbReference type="SAM" id="MobiDB-lite"/>
    </source>
</evidence>
<dbReference type="PANTHER" id="PTHR10039:SF5">
    <property type="entry name" value="NACHT DOMAIN-CONTAINING PROTEIN"/>
    <property type="match status" value="1"/>
</dbReference>
<evidence type="ECO:0000313" key="7">
    <source>
        <dbReference type="Proteomes" id="UP001175000"/>
    </source>
</evidence>
<reference evidence="6" key="1">
    <citation type="submission" date="2023-06" db="EMBL/GenBank/DDBJ databases">
        <title>Genome-scale phylogeny and comparative genomics of the fungal order Sordariales.</title>
        <authorList>
            <consortium name="Lawrence Berkeley National Laboratory"/>
            <person name="Hensen N."/>
            <person name="Bonometti L."/>
            <person name="Westerberg I."/>
            <person name="Brannstrom I.O."/>
            <person name="Guillou S."/>
            <person name="Cros-Aarteil S."/>
            <person name="Calhoun S."/>
            <person name="Haridas S."/>
            <person name="Kuo A."/>
            <person name="Mondo S."/>
            <person name="Pangilinan J."/>
            <person name="Riley R."/>
            <person name="Labutti K."/>
            <person name="Andreopoulos B."/>
            <person name="Lipzen A."/>
            <person name="Chen C."/>
            <person name="Yanf M."/>
            <person name="Daum C."/>
            <person name="Ng V."/>
            <person name="Clum A."/>
            <person name="Steindorff A."/>
            <person name="Ohm R."/>
            <person name="Martin F."/>
            <person name="Silar P."/>
            <person name="Natvig D."/>
            <person name="Lalanne C."/>
            <person name="Gautier V."/>
            <person name="Ament-Velasquez S.L."/>
            <person name="Kruys A."/>
            <person name="Hutchinson M.I."/>
            <person name="Powell A.J."/>
            <person name="Barry K."/>
            <person name="Miller A.N."/>
            <person name="Grigoriev I.V."/>
            <person name="Debuchy R."/>
            <person name="Gladieux P."/>
            <person name="Thoren M.H."/>
            <person name="Johannesson H."/>
        </authorList>
    </citation>
    <scope>NUCLEOTIDE SEQUENCE</scope>
    <source>
        <strain evidence="6">CBS 606.72</strain>
    </source>
</reference>
<dbReference type="Proteomes" id="UP001175000">
    <property type="component" value="Unassembled WGS sequence"/>
</dbReference>
<gene>
    <name evidence="6" type="ORF">B0T14DRAFT_290455</name>
</gene>
<evidence type="ECO:0000256" key="1">
    <source>
        <dbReference type="ARBA" id="ARBA00022737"/>
    </source>
</evidence>
<dbReference type="PANTHER" id="PTHR10039">
    <property type="entry name" value="AMELOGENIN"/>
    <property type="match status" value="1"/>
</dbReference>
<comment type="caution">
    <text evidence="6">The sequence shown here is derived from an EMBL/GenBank/DDBJ whole genome shotgun (WGS) entry which is preliminary data.</text>
</comment>
<dbReference type="InterPro" id="IPR056693">
    <property type="entry name" value="DUF7791"/>
</dbReference>
<evidence type="ECO:0000256" key="2">
    <source>
        <dbReference type="SAM" id="Coils"/>
    </source>
</evidence>
<keyword evidence="7" id="KW-1185">Reference proteome</keyword>
<evidence type="ECO:0000259" key="5">
    <source>
        <dbReference type="Pfam" id="PF25053"/>
    </source>
</evidence>
<evidence type="ECO:0000259" key="4">
    <source>
        <dbReference type="Pfam" id="PF24883"/>
    </source>
</evidence>
<keyword evidence="2" id="KW-0175">Coiled coil</keyword>
<dbReference type="Gene3D" id="3.40.50.300">
    <property type="entry name" value="P-loop containing nucleotide triphosphate hydrolases"/>
    <property type="match status" value="1"/>
</dbReference>
<feature type="region of interest" description="Disordered" evidence="3">
    <location>
        <begin position="844"/>
        <end position="869"/>
    </location>
</feature>
<feature type="domain" description="DUF7791" evidence="5">
    <location>
        <begin position="464"/>
        <end position="578"/>
    </location>
</feature>
<organism evidence="6 7">
    <name type="scientific">Immersiella caudata</name>
    <dbReference type="NCBI Taxonomy" id="314043"/>
    <lineage>
        <taxon>Eukaryota</taxon>
        <taxon>Fungi</taxon>
        <taxon>Dikarya</taxon>
        <taxon>Ascomycota</taxon>
        <taxon>Pezizomycotina</taxon>
        <taxon>Sordariomycetes</taxon>
        <taxon>Sordariomycetidae</taxon>
        <taxon>Sordariales</taxon>
        <taxon>Lasiosphaeriaceae</taxon>
        <taxon>Immersiella</taxon>
    </lineage>
</organism>
<dbReference type="InterPro" id="IPR056884">
    <property type="entry name" value="NPHP3-like_N"/>
</dbReference>
<dbReference type="Pfam" id="PF24883">
    <property type="entry name" value="NPHP3_N"/>
    <property type="match status" value="1"/>
</dbReference>
<keyword evidence="1" id="KW-0677">Repeat</keyword>
<accession>A0AA39WEI2</accession>
<sequence>MLQGKKTKWKCFVAALRDVWNRKKVEEMRDQLIRLQTQVNSHIQSLISEDLQSISKDLKSLQLNDAKANLQMHSDLASTTLSLGSLGPAPLTLATPVETDEQKNRQRLKAMENQLKDIRVKVSNMEQNQRVLLSLWFESITIREENVAKAHASTFSWLFQEPSPDIHLSDWLQNQHGTFWIQGKAGSGKSTLMKFICTQPQTYELLKTWAGRCPLITARFFFWSSGTALQKSQEGLLRSLLFEILRQCHELVPYVRDARARYHNRGAGPLVLEDLQDQATFLDAELEKQLPWSREELLWTYRCIVRKMSSAKFCFFIDGLDEYKTEGNQDHLGLIETIHQLADAPHIKFCLSSRPWVVFSDAFGTEPRRLLRLEDLTRADIRQYVSDKLGEHSQYHHMVQMNSKFTELAEEVVEKAQGVFLWVYLVVRELLEGLTYNDTIKTMRLRLEQFPPDLDAFFQHMIESIPTFYRKETAQTFRLALSRGEPLPLLTYAFFDDVADEPRLGLGKPSPTLFGEQTQAIRETMRRRLDGRCKGLVEIVRNMNASNDVERDKVDFLHRTVRDYLVRSPQVAGSILQESEAAGELWYKAFHASYLSLRTLITMDPGTDPNVFYPRWAEVFAFARLVADARQDELATDHVLDDYEQVFPQLASYDLKERLCWASERGLWRYIRNRIPPRDAKGFAEYILSHVVGANTRVVEDLNPRLVSLLLGYGADPNSVYRNTLWWTGEGLDKEEQLTNGRPTISSRFIDNINTSDTRGTRKNILEVTELLLHKGPNLEEIWPTRGEGITSPCTVRTRLAETFTSSQLAWLVDGRSIERTYSDQGNAEVGTNQESRLRGIEPQLPNTRKRRGSVNNDADISDKRVREG</sequence>
<evidence type="ECO:0008006" key="8">
    <source>
        <dbReference type="Google" id="ProtNLM"/>
    </source>
</evidence>
<dbReference type="InterPro" id="IPR027417">
    <property type="entry name" value="P-loop_NTPase"/>
</dbReference>
<feature type="domain" description="Nephrocystin 3-like N-terminal" evidence="4">
    <location>
        <begin position="154"/>
        <end position="354"/>
    </location>
</feature>
<dbReference type="AlphaFoldDB" id="A0AA39WEI2"/>
<evidence type="ECO:0000313" key="6">
    <source>
        <dbReference type="EMBL" id="KAK0613922.1"/>
    </source>
</evidence>
<proteinExistence type="predicted"/>
<feature type="coiled-coil region" evidence="2">
    <location>
        <begin position="101"/>
        <end position="128"/>
    </location>
</feature>